<comment type="caution">
    <text evidence="2">The sequence shown here is derived from an EMBL/GenBank/DDBJ whole genome shotgun (WGS) entry which is preliminary data.</text>
</comment>
<dbReference type="InterPro" id="IPR043993">
    <property type="entry name" value="T4SS_pilin"/>
</dbReference>
<feature type="transmembrane region" description="Helical" evidence="1">
    <location>
        <begin position="148"/>
        <end position="166"/>
    </location>
</feature>
<name>A0A1F7GJX4_9BACT</name>
<feature type="transmembrane region" description="Helical" evidence="1">
    <location>
        <begin position="187"/>
        <end position="213"/>
    </location>
</feature>
<dbReference type="AlphaFoldDB" id="A0A1F7GJX4"/>
<organism evidence="2 3">
    <name type="scientific">Candidatus Roizmanbacteria bacterium RIFCSPHIGHO2_01_FULL_39_8</name>
    <dbReference type="NCBI Taxonomy" id="1802033"/>
    <lineage>
        <taxon>Bacteria</taxon>
        <taxon>Candidatus Roizmaniibacteriota</taxon>
    </lineage>
</organism>
<protein>
    <submittedName>
        <fullName evidence="2">Uncharacterized protein</fullName>
    </submittedName>
</protein>
<reference evidence="2 3" key="1">
    <citation type="journal article" date="2016" name="Nat. Commun.">
        <title>Thousands of microbial genomes shed light on interconnected biogeochemical processes in an aquifer system.</title>
        <authorList>
            <person name="Anantharaman K."/>
            <person name="Brown C.T."/>
            <person name="Hug L.A."/>
            <person name="Sharon I."/>
            <person name="Castelle C.J."/>
            <person name="Probst A.J."/>
            <person name="Thomas B.C."/>
            <person name="Singh A."/>
            <person name="Wilkins M.J."/>
            <person name="Karaoz U."/>
            <person name="Brodie E.L."/>
            <person name="Williams K.H."/>
            <person name="Hubbard S.S."/>
            <person name="Banfield J.F."/>
        </authorList>
    </citation>
    <scope>NUCLEOTIDE SEQUENCE [LARGE SCALE GENOMIC DNA]</scope>
</reference>
<sequence>MRGIKKRTTTKKIKKNFLIRKLYLINASELFVILKIMKRVFLFLTLLILLFFSTAWLPAQAADRYAACDLCGYCPPDSPPSNWKSCKECLYPGVTSDDPLSKNTLKIDPLTNVGPTVAPGRQYTMIGCIKTDLGFTEQEAASSVTQTLLNIIFGIVGGVAFLYLIYGSFIILTSQSNPERLNYGKRLVFGAIIGVVFTLASVFIVNFIASGILRIPGFG</sequence>
<proteinExistence type="predicted"/>
<keyword evidence="1" id="KW-0812">Transmembrane</keyword>
<gene>
    <name evidence="2" type="ORF">A2866_05760</name>
</gene>
<dbReference type="EMBL" id="MFZI01000052">
    <property type="protein sequence ID" value="OGK19238.1"/>
    <property type="molecule type" value="Genomic_DNA"/>
</dbReference>
<dbReference type="Proteomes" id="UP000177026">
    <property type="component" value="Unassembled WGS sequence"/>
</dbReference>
<evidence type="ECO:0000256" key="1">
    <source>
        <dbReference type="SAM" id="Phobius"/>
    </source>
</evidence>
<evidence type="ECO:0000313" key="3">
    <source>
        <dbReference type="Proteomes" id="UP000177026"/>
    </source>
</evidence>
<accession>A0A1F7GJX4</accession>
<evidence type="ECO:0000313" key="2">
    <source>
        <dbReference type="EMBL" id="OGK19238.1"/>
    </source>
</evidence>
<dbReference type="Pfam" id="PF18895">
    <property type="entry name" value="T4SS_pilin"/>
    <property type="match status" value="1"/>
</dbReference>
<keyword evidence="1" id="KW-0472">Membrane</keyword>
<keyword evidence="1" id="KW-1133">Transmembrane helix</keyword>